<dbReference type="SMART" id="SM00228">
    <property type="entry name" value="PDZ"/>
    <property type="match status" value="1"/>
</dbReference>
<feature type="compositionally biased region" description="Polar residues" evidence="4">
    <location>
        <begin position="86"/>
        <end position="95"/>
    </location>
</feature>
<dbReference type="AlphaFoldDB" id="A0A395X8H8"/>
<feature type="domain" description="PDZ" evidence="6">
    <location>
        <begin position="368"/>
        <end position="450"/>
    </location>
</feature>
<organism evidence="7 8">
    <name type="scientific">Blautia obeum</name>
    <dbReference type="NCBI Taxonomy" id="40520"/>
    <lineage>
        <taxon>Bacteria</taxon>
        <taxon>Bacillati</taxon>
        <taxon>Bacillota</taxon>
        <taxon>Clostridia</taxon>
        <taxon>Lachnospirales</taxon>
        <taxon>Lachnospiraceae</taxon>
        <taxon>Blautia</taxon>
    </lineage>
</organism>
<dbReference type="InterPro" id="IPR051201">
    <property type="entry name" value="Chloro_Bact_Ser_Proteases"/>
</dbReference>
<keyword evidence="5" id="KW-0812">Transmembrane</keyword>
<dbReference type="SUPFAM" id="SSF50156">
    <property type="entry name" value="PDZ domain-like"/>
    <property type="match status" value="1"/>
</dbReference>
<feature type="region of interest" description="Disordered" evidence="4">
    <location>
        <begin position="460"/>
        <end position="509"/>
    </location>
</feature>
<sequence length="523" mass="55702">MIYEVNSNDPKEGILMSDKNNNVMMNNDMNNNMNNDNDPKERMRKKVKKAAGIALCAVLAGGLAAGSFEGINTLTGWNSSTVEAASNKENTTLLQTKSKKKSSDKKSDDKEKSKDDSESKTKGSLDVSNIAAEGMKSVVSITTKSVQDVQNYLGYYGFGGSQGYTTQQEVEGSGSGIIVGKNDDNLLIATNYHVVSGADTVSVTCIDGETYAATVNGYDEDKDLAVVSVPLSDISDDTMDQIEVATIGSSDDLKVGEQVVAIGNALGYGQSVTTGIVSAKNRKMNDQGIEQDEDSDATNLIQTDAAINPGNSGGALLNMDGEVVGINSAKLASTEVEGMGYAIAISDVTDTLEQLMNETPRDKVDNHGVLGITGMSVSDEASQYYGVPEGVLVSEVTDGGAADKAGIKEKSIITEFDGKRVRSIDELVSRLEYYEPGEEVEVTLEVADGDSYKEKKVTVTLGENPDADSSDSKDTSSKDDAQAEDSQDDSQDQEDQSTDSLLQDFENQQADGTAYEQFFGFLN</sequence>
<dbReference type="GO" id="GO:0006508">
    <property type="term" value="P:proteolysis"/>
    <property type="evidence" value="ECO:0007669"/>
    <property type="project" value="UniProtKB-KW"/>
</dbReference>
<gene>
    <name evidence="7" type="ORF">DWW07_10905</name>
</gene>
<feature type="compositionally biased region" description="Acidic residues" evidence="4">
    <location>
        <begin position="482"/>
        <end position="497"/>
    </location>
</feature>
<dbReference type="Proteomes" id="UP000265828">
    <property type="component" value="Unassembled WGS sequence"/>
</dbReference>
<evidence type="ECO:0000313" key="7">
    <source>
        <dbReference type="EMBL" id="RGV63190.1"/>
    </source>
</evidence>
<keyword evidence="3" id="KW-0378">Hydrolase</keyword>
<reference evidence="7 8" key="1">
    <citation type="submission" date="2018-08" db="EMBL/GenBank/DDBJ databases">
        <title>A genome reference for cultivated species of the human gut microbiota.</title>
        <authorList>
            <person name="Zou Y."/>
            <person name="Xue W."/>
            <person name="Luo G."/>
        </authorList>
    </citation>
    <scope>NUCLEOTIDE SEQUENCE [LARGE SCALE GENOMIC DNA]</scope>
    <source>
        <strain evidence="7 8">AF14-23</strain>
    </source>
</reference>
<dbReference type="EMBL" id="QRZI01000007">
    <property type="protein sequence ID" value="RGV63190.1"/>
    <property type="molecule type" value="Genomic_DNA"/>
</dbReference>
<evidence type="ECO:0000256" key="3">
    <source>
        <dbReference type="ARBA" id="ARBA00022801"/>
    </source>
</evidence>
<evidence type="ECO:0000259" key="6">
    <source>
        <dbReference type="SMART" id="SM00228"/>
    </source>
</evidence>
<feature type="region of interest" description="Disordered" evidence="4">
    <location>
        <begin position="86"/>
        <end position="124"/>
    </location>
</feature>
<comment type="similarity">
    <text evidence="1">Belongs to the peptidase S1C family.</text>
</comment>
<feature type="compositionally biased region" description="Basic and acidic residues" evidence="4">
    <location>
        <begin position="470"/>
        <end position="481"/>
    </location>
</feature>
<protein>
    <submittedName>
        <fullName evidence="7">PDZ domain-containing protein</fullName>
    </submittedName>
</protein>
<evidence type="ECO:0000256" key="2">
    <source>
        <dbReference type="ARBA" id="ARBA00022670"/>
    </source>
</evidence>
<feature type="compositionally biased region" description="Basic and acidic residues" evidence="4">
    <location>
        <begin position="104"/>
        <end position="123"/>
    </location>
</feature>
<keyword evidence="5" id="KW-1133">Transmembrane helix</keyword>
<evidence type="ECO:0000256" key="1">
    <source>
        <dbReference type="ARBA" id="ARBA00010541"/>
    </source>
</evidence>
<dbReference type="InterPro" id="IPR043504">
    <property type="entry name" value="Peptidase_S1_PA_chymotrypsin"/>
</dbReference>
<dbReference type="InterPro" id="IPR009003">
    <property type="entry name" value="Peptidase_S1_PA"/>
</dbReference>
<feature type="transmembrane region" description="Helical" evidence="5">
    <location>
        <begin position="50"/>
        <end position="68"/>
    </location>
</feature>
<dbReference type="PANTHER" id="PTHR43343">
    <property type="entry name" value="PEPTIDASE S12"/>
    <property type="match status" value="1"/>
</dbReference>
<evidence type="ECO:0000256" key="4">
    <source>
        <dbReference type="SAM" id="MobiDB-lite"/>
    </source>
</evidence>
<comment type="caution">
    <text evidence="7">The sequence shown here is derived from an EMBL/GenBank/DDBJ whole genome shotgun (WGS) entry which is preliminary data.</text>
</comment>
<evidence type="ECO:0000256" key="5">
    <source>
        <dbReference type="SAM" id="Phobius"/>
    </source>
</evidence>
<dbReference type="Gene3D" id="2.40.10.10">
    <property type="entry name" value="Trypsin-like serine proteases"/>
    <property type="match status" value="2"/>
</dbReference>
<proteinExistence type="inferred from homology"/>
<dbReference type="GO" id="GO:0004252">
    <property type="term" value="F:serine-type endopeptidase activity"/>
    <property type="evidence" value="ECO:0007669"/>
    <property type="project" value="InterPro"/>
</dbReference>
<dbReference type="SUPFAM" id="SSF50494">
    <property type="entry name" value="Trypsin-like serine proteases"/>
    <property type="match status" value="1"/>
</dbReference>
<keyword evidence="2" id="KW-0645">Protease</keyword>
<evidence type="ECO:0000313" key="8">
    <source>
        <dbReference type="Proteomes" id="UP000265828"/>
    </source>
</evidence>
<name>A0A395X8H8_9FIRM</name>
<dbReference type="Pfam" id="PF13180">
    <property type="entry name" value="PDZ_2"/>
    <property type="match status" value="1"/>
</dbReference>
<dbReference type="InterPro" id="IPR001478">
    <property type="entry name" value="PDZ"/>
</dbReference>
<accession>A0A395X8H8</accession>
<dbReference type="InterPro" id="IPR036034">
    <property type="entry name" value="PDZ_sf"/>
</dbReference>
<keyword evidence="5" id="KW-0472">Membrane</keyword>
<dbReference type="Gene3D" id="2.30.42.10">
    <property type="match status" value="1"/>
</dbReference>
<dbReference type="Pfam" id="PF13365">
    <property type="entry name" value="Trypsin_2"/>
    <property type="match status" value="1"/>
</dbReference>
<dbReference type="PANTHER" id="PTHR43343:SF3">
    <property type="entry name" value="PROTEASE DO-LIKE 8, CHLOROPLASTIC"/>
    <property type="match status" value="1"/>
</dbReference>
<dbReference type="PRINTS" id="PR00834">
    <property type="entry name" value="PROTEASES2C"/>
</dbReference>
<dbReference type="InterPro" id="IPR001940">
    <property type="entry name" value="Peptidase_S1C"/>
</dbReference>